<sequence length="155" mass="17770">MRTLILTTYYILFLRRVIILSEKEMKLQTPLFFLVPFIVTVGVVFASDYRTKRDVQSDFPGFDWLQSFTPLGRGFSFTIQIPDFQAYSTQLLRSIQGVLQNIQSTLESEVRSYPDGTTSDVFFVDGMRCNVKRSVRRSREGEAFAFASGYSCVPT</sequence>
<evidence type="ECO:0000313" key="2">
    <source>
        <dbReference type="Proteomes" id="UP000694941"/>
    </source>
</evidence>
<protein>
    <submittedName>
        <fullName evidence="3">Uncharacterized protein LOC111087090 isoform X1</fullName>
    </submittedName>
</protein>
<feature type="transmembrane region" description="Helical" evidence="1">
    <location>
        <begin position="31"/>
        <end position="49"/>
    </location>
</feature>
<reference evidence="3" key="1">
    <citation type="submission" date="2025-08" db="UniProtKB">
        <authorList>
            <consortium name="RefSeq"/>
        </authorList>
    </citation>
    <scope>IDENTIFICATION</scope>
    <source>
        <tissue evidence="3">Muscle</tissue>
    </source>
</reference>
<keyword evidence="1" id="KW-0472">Membrane</keyword>
<organism evidence="2 3">
    <name type="scientific">Limulus polyphemus</name>
    <name type="common">Atlantic horseshoe crab</name>
    <dbReference type="NCBI Taxonomy" id="6850"/>
    <lineage>
        <taxon>Eukaryota</taxon>
        <taxon>Metazoa</taxon>
        <taxon>Ecdysozoa</taxon>
        <taxon>Arthropoda</taxon>
        <taxon>Chelicerata</taxon>
        <taxon>Merostomata</taxon>
        <taxon>Xiphosura</taxon>
        <taxon>Limulidae</taxon>
        <taxon>Limulus</taxon>
    </lineage>
</organism>
<name>A0ABM1SX23_LIMPO</name>
<gene>
    <name evidence="3" type="primary">LOC111087090</name>
</gene>
<accession>A0ABM1SX23</accession>
<dbReference type="Proteomes" id="UP000694941">
    <property type="component" value="Unplaced"/>
</dbReference>
<keyword evidence="1" id="KW-0812">Transmembrane</keyword>
<dbReference type="RefSeq" id="XP_022248179.1">
    <property type="nucleotide sequence ID" value="XM_022392471.1"/>
</dbReference>
<evidence type="ECO:0000313" key="3">
    <source>
        <dbReference type="RefSeq" id="XP_022248179.1"/>
    </source>
</evidence>
<proteinExistence type="predicted"/>
<evidence type="ECO:0000256" key="1">
    <source>
        <dbReference type="SAM" id="Phobius"/>
    </source>
</evidence>
<dbReference type="GeneID" id="111087090"/>
<keyword evidence="1" id="KW-1133">Transmembrane helix</keyword>
<keyword evidence="2" id="KW-1185">Reference proteome</keyword>